<dbReference type="EMBL" id="JANIEX010000755">
    <property type="protein sequence ID" value="KAJ3563477.1"/>
    <property type="molecule type" value="Genomic_DNA"/>
</dbReference>
<dbReference type="InterPro" id="IPR027417">
    <property type="entry name" value="P-loop_NTPase"/>
</dbReference>
<dbReference type="SUPFAM" id="SSF52540">
    <property type="entry name" value="P-loop containing nucleoside triphosphate hydrolases"/>
    <property type="match status" value="1"/>
</dbReference>
<dbReference type="Pfam" id="PF24883">
    <property type="entry name" value="NPHP3_N"/>
    <property type="match status" value="1"/>
</dbReference>
<accession>A0AAD5YTE1</accession>
<protein>
    <recommendedName>
        <fullName evidence="3">Nephrocystin 3-like N-terminal domain-containing protein</fullName>
    </recommendedName>
</protein>
<dbReference type="Proteomes" id="UP001213000">
    <property type="component" value="Unassembled WGS sequence"/>
</dbReference>
<comment type="caution">
    <text evidence="4">The sequence shown here is derived from an EMBL/GenBank/DDBJ whole genome shotgun (WGS) entry which is preliminary data.</text>
</comment>
<dbReference type="AlphaFoldDB" id="A0AAD5YTE1"/>
<dbReference type="Gene3D" id="3.40.50.300">
    <property type="entry name" value="P-loop containing nucleotide triphosphate hydrolases"/>
    <property type="match status" value="1"/>
</dbReference>
<feature type="compositionally biased region" description="Polar residues" evidence="2">
    <location>
        <begin position="265"/>
        <end position="282"/>
    </location>
</feature>
<keyword evidence="1" id="KW-0677">Repeat</keyword>
<feature type="domain" description="Nephrocystin 3-like N-terminal" evidence="3">
    <location>
        <begin position="672"/>
        <end position="822"/>
    </location>
</feature>
<feature type="region of interest" description="Disordered" evidence="2">
    <location>
        <begin position="525"/>
        <end position="553"/>
    </location>
</feature>
<evidence type="ECO:0000259" key="3">
    <source>
        <dbReference type="Pfam" id="PF24883"/>
    </source>
</evidence>
<evidence type="ECO:0000256" key="1">
    <source>
        <dbReference type="ARBA" id="ARBA00022737"/>
    </source>
</evidence>
<feature type="region of interest" description="Disordered" evidence="2">
    <location>
        <begin position="173"/>
        <end position="293"/>
    </location>
</feature>
<gene>
    <name evidence="4" type="ORF">NP233_g8915</name>
</gene>
<proteinExistence type="predicted"/>
<feature type="compositionally biased region" description="Polar residues" evidence="2">
    <location>
        <begin position="242"/>
        <end position="256"/>
    </location>
</feature>
<sequence>MPPFTYSADCDAHPRVHSAGDRRTIIPPAFMPHVQSAPLNHSEPRYPTFAPRHSTSTAYFNNLSHPPSLIPGNRATAHTTTHGFPGSVAATSDSPSRVPYCTKPHSHSPSSVPGTQSMSSQFSQSFSTPPPIVPPIPSISPPSDRLKHPRIPTKGLAPEPPYTPVAVCDYSPLFPSQQHSSTHFQSQDGRRLETQHGQSTRHHGSPKYTGPKPTHPQIPERSRKEAVATGPQPLPRPRQDHQSQLSPDYRPQNIQNADHEHTQLPRPTQLDQHPTHAASSPVQRPLPSPNVRPTLTSEVDWTVWDDQLHHILRTEGLVHHIADISQSWTHYDPVQTSTYLLQPLNSRSTQDQINSHAQWWIDDEITSRVILESLGANVRDALPFTRTVNKGVPARTIYCAIRDVYGHNAHPMIQQILEKLSTFTCIASLESVNSFCQTWQESIHTLDQLGYAYDIRTLYTHFVKGLPQEAAYTELRLELFNCMDTRDGDQVPPLQQWVPRLIRIQQLFGTYQQRIWSVREEHQNLSNPTNNPYCHDNQPKTQTTQNGKATSRDALTSPHFPQAPPARVFPVPEEGQPSSHIGLFNQASNFSIESMNVVVAEPSNIPAKRGSAAQSLRDFEQSTVVIQCLMEKGAPAAIHNSAYRTYPPRCHEETRQAMRADIVAWTVASKRLRRMRWYLGPAGVGKSAVAQSVAEELALLDRLGATFCFSRPGKIDDPDTVIPTLVYQLAMKNGRYKRLITMALGDDPLILSMDRATQFKALILDPFRIIATEGKNLQPLLIIIDGLDECRDSKAQCELINLIRSEVERGEDIPLLWMVLSRSEWHLKSVVANVDRPVPCQQVEIPADSDEARPDVRRLLADGLAVVRDEYGLPASWPPREQLNLILKAAAGHLGFASFILRFINNEGNSDGPSSRFELCVRVVSGVGIDANTPNPLELLDSLYRQILLSITPKHLPHTMRILGFSILYTGYRLSVRDQAAFFDMPLDFFYQYLQQLHSLVDIPKPAQAKESSIRLYHTSFSDFLRDPARSRDLCLDEGAIHYDVAVHCLSWLGKNQSGQIIVASDSAGRLAELARGHVWDACRKVSDTRVPDLILTLKHFDFASMQHPQPWTRDLLINIREPFAEFIHWLYLHPSHAHDCKHLITIVNKPSPVVTRMLEIEHHCPDPKEFCKPFALGDAANELPIILNFMVGVKTQVFVSVSVSRIYRKGLQHSEAPISL</sequence>
<dbReference type="PANTHER" id="PTHR10039:SF15">
    <property type="entry name" value="NACHT DOMAIN-CONTAINING PROTEIN"/>
    <property type="match status" value="1"/>
</dbReference>
<name>A0AAD5YTE1_9AGAR</name>
<evidence type="ECO:0000313" key="4">
    <source>
        <dbReference type="EMBL" id="KAJ3563477.1"/>
    </source>
</evidence>
<feature type="compositionally biased region" description="Pro residues" evidence="2">
    <location>
        <begin position="128"/>
        <end position="140"/>
    </location>
</feature>
<feature type="compositionally biased region" description="Low complexity" evidence="2">
    <location>
        <begin position="176"/>
        <end position="187"/>
    </location>
</feature>
<reference evidence="4" key="1">
    <citation type="submission" date="2022-07" db="EMBL/GenBank/DDBJ databases">
        <title>Genome Sequence of Leucocoprinus birnbaumii.</title>
        <authorList>
            <person name="Buettner E."/>
        </authorList>
    </citation>
    <scope>NUCLEOTIDE SEQUENCE</scope>
    <source>
        <strain evidence="4">VT141</strain>
    </source>
</reference>
<keyword evidence="5" id="KW-1185">Reference proteome</keyword>
<feature type="compositionally biased region" description="Low complexity" evidence="2">
    <location>
        <begin position="116"/>
        <end position="127"/>
    </location>
</feature>
<organism evidence="4 5">
    <name type="scientific">Leucocoprinus birnbaumii</name>
    <dbReference type="NCBI Taxonomy" id="56174"/>
    <lineage>
        <taxon>Eukaryota</taxon>
        <taxon>Fungi</taxon>
        <taxon>Dikarya</taxon>
        <taxon>Basidiomycota</taxon>
        <taxon>Agaricomycotina</taxon>
        <taxon>Agaricomycetes</taxon>
        <taxon>Agaricomycetidae</taxon>
        <taxon>Agaricales</taxon>
        <taxon>Agaricineae</taxon>
        <taxon>Agaricaceae</taxon>
        <taxon>Leucocoprinus</taxon>
    </lineage>
</organism>
<evidence type="ECO:0000313" key="5">
    <source>
        <dbReference type="Proteomes" id="UP001213000"/>
    </source>
</evidence>
<dbReference type="InterPro" id="IPR056884">
    <property type="entry name" value="NPHP3-like_N"/>
</dbReference>
<feature type="compositionally biased region" description="Polar residues" evidence="2">
    <location>
        <begin position="539"/>
        <end position="549"/>
    </location>
</feature>
<feature type="region of interest" description="Disordered" evidence="2">
    <location>
        <begin position="77"/>
        <end position="161"/>
    </location>
</feature>
<evidence type="ECO:0000256" key="2">
    <source>
        <dbReference type="SAM" id="MobiDB-lite"/>
    </source>
</evidence>
<dbReference type="PANTHER" id="PTHR10039">
    <property type="entry name" value="AMELOGENIN"/>
    <property type="match status" value="1"/>
</dbReference>